<feature type="DNA-binding region" description="H-T-H motif" evidence="4">
    <location>
        <begin position="34"/>
        <end position="53"/>
    </location>
</feature>
<evidence type="ECO:0000256" key="4">
    <source>
        <dbReference type="PROSITE-ProRule" id="PRU00335"/>
    </source>
</evidence>
<evidence type="ECO:0000313" key="7">
    <source>
        <dbReference type="Proteomes" id="UP001597273"/>
    </source>
</evidence>
<dbReference type="SUPFAM" id="SSF46689">
    <property type="entry name" value="Homeodomain-like"/>
    <property type="match status" value="1"/>
</dbReference>
<name>A0ABW4QIP4_9BACL</name>
<proteinExistence type="predicted"/>
<dbReference type="RefSeq" id="WP_204893181.1">
    <property type="nucleotide sequence ID" value="NZ_JBHUFW010000008.1"/>
</dbReference>
<dbReference type="Gene3D" id="1.10.10.60">
    <property type="entry name" value="Homeodomain-like"/>
    <property type="match status" value="1"/>
</dbReference>
<dbReference type="InterPro" id="IPR041612">
    <property type="entry name" value="YfiR_C"/>
</dbReference>
<feature type="domain" description="HTH tetR-type" evidence="5">
    <location>
        <begin position="11"/>
        <end position="71"/>
    </location>
</feature>
<dbReference type="PANTHER" id="PTHR47506:SF6">
    <property type="entry name" value="HTH-TYPE TRANSCRIPTIONAL REPRESSOR NEMR"/>
    <property type="match status" value="1"/>
</dbReference>
<accession>A0ABW4QIP4</accession>
<dbReference type="InterPro" id="IPR023772">
    <property type="entry name" value="DNA-bd_HTH_TetR-type_CS"/>
</dbReference>
<organism evidence="6 7">
    <name type="scientific">Planococcus chinensis</name>
    <dbReference type="NCBI Taxonomy" id="272917"/>
    <lineage>
        <taxon>Bacteria</taxon>
        <taxon>Bacillati</taxon>
        <taxon>Bacillota</taxon>
        <taxon>Bacilli</taxon>
        <taxon>Bacillales</taxon>
        <taxon>Caryophanaceae</taxon>
        <taxon>Planococcus</taxon>
    </lineage>
</organism>
<keyword evidence="7" id="KW-1185">Reference proteome</keyword>
<dbReference type="PROSITE" id="PS50977">
    <property type="entry name" value="HTH_TETR_2"/>
    <property type="match status" value="1"/>
</dbReference>
<keyword evidence="3" id="KW-0804">Transcription</keyword>
<evidence type="ECO:0000256" key="1">
    <source>
        <dbReference type="ARBA" id="ARBA00023015"/>
    </source>
</evidence>
<reference evidence="7" key="1">
    <citation type="journal article" date="2019" name="Int. J. Syst. Evol. Microbiol.">
        <title>The Global Catalogue of Microorganisms (GCM) 10K type strain sequencing project: providing services to taxonomists for standard genome sequencing and annotation.</title>
        <authorList>
            <consortium name="The Broad Institute Genomics Platform"/>
            <consortium name="The Broad Institute Genome Sequencing Center for Infectious Disease"/>
            <person name="Wu L."/>
            <person name="Ma J."/>
        </authorList>
    </citation>
    <scope>NUCLEOTIDE SEQUENCE [LARGE SCALE GENOMIC DNA]</scope>
    <source>
        <strain evidence="7">CGMCC 1.15475</strain>
    </source>
</reference>
<evidence type="ECO:0000256" key="3">
    <source>
        <dbReference type="ARBA" id="ARBA00023163"/>
    </source>
</evidence>
<dbReference type="PRINTS" id="PR00455">
    <property type="entry name" value="HTHTETR"/>
</dbReference>
<sequence>MSPRVSEEHLRQRRANIMRAATEVFIEQGYEQTSMKHIMDAAGVSRGGLYQYFSNKEDLFEAILEDVLDDEAETVQEMLEKTESHWDLLMQLMFGEGGDPDTEMDPLAPSKLEYFITGRKNGRRLEYGRKRYEAGVQLYAGVIQAGQEAGEFSGRFDSELLARSIITFIDGLALEDAILPKQAVQLEAQSRLFVDYLKMAMKGAPEKPETITEKQQSGT</sequence>
<gene>
    <name evidence="6" type="ORF">ACFSDB_11240</name>
</gene>
<evidence type="ECO:0000259" key="5">
    <source>
        <dbReference type="PROSITE" id="PS50977"/>
    </source>
</evidence>
<dbReference type="PROSITE" id="PS01081">
    <property type="entry name" value="HTH_TETR_1"/>
    <property type="match status" value="1"/>
</dbReference>
<dbReference type="SUPFAM" id="SSF48498">
    <property type="entry name" value="Tetracyclin repressor-like, C-terminal domain"/>
    <property type="match status" value="1"/>
</dbReference>
<evidence type="ECO:0000256" key="2">
    <source>
        <dbReference type="ARBA" id="ARBA00023125"/>
    </source>
</evidence>
<dbReference type="InterPro" id="IPR009057">
    <property type="entry name" value="Homeodomain-like_sf"/>
</dbReference>
<comment type="caution">
    <text evidence="6">The sequence shown here is derived from an EMBL/GenBank/DDBJ whole genome shotgun (WGS) entry which is preliminary data.</text>
</comment>
<dbReference type="Pfam" id="PF00440">
    <property type="entry name" value="TetR_N"/>
    <property type="match status" value="1"/>
</dbReference>
<dbReference type="Pfam" id="PF17922">
    <property type="entry name" value="TetR_C_17"/>
    <property type="match status" value="1"/>
</dbReference>
<evidence type="ECO:0000313" key="6">
    <source>
        <dbReference type="EMBL" id="MFD1863491.1"/>
    </source>
</evidence>
<keyword evidence="1" id="KW-0805">Transcription regulation</keyword>
<protein>
    <submittedName>
        <fullName evidence="6">TetR/AcrR family transcriptional regulator</fullName>
    </submittedName>
</protein>
<keyword evidence="2 4" id="KW-0238">DNA-binding</keyword>
<dbReference type="InterPro" id="IPR036271">
    <property type="entry name" value="Tet_transcr_reg_TetR-rel_C_sf"/>
</dbReference>
<dbReference type="PANTHER" id="PTHR47506">
    <property type="entry name" value="TRANSCRIPTIONAL REGULATORY PROTEIN"/>
    <property type="match status" value="1"/>
</dbReference>
<dbReference type="Gene3D" id="1.10.357.10">
    <property type="entry name" value="Tetracycline Repressor, domain 2"/>
    <property type="match status" value="1"/>
</dbReference>
<dbReference type="Proteomes" id="UP001597273">
    <property type="component" value="Unassembled WGS sequence"/>
</dbReference>
<dbReference type="InterPro" id="IPR001647">
    <property type="entry name" value="HTH_TetR"/>
</dbReference>
<dbReference type="EMBL" id="JBHUFW010000008">
    <property type="protein sequence ID" value="MFD1863491.1"/>
    <property type="molecule type" value="Genomic_DNA"/>
</dbReference>